<dbReference type="AlphaFoldDB" id="A0A060Y1M0"/>
<dbReference type="PaxDb" id="8022-A0A060Y1M0"/>
<reference evidence="1" key="2">
    <citation type="submission" date="2014-03" db="EMBL/GenBank/DDBJ databases">
        <authorList>
            <person name="Genoscope - CEA"/>
        </authorList>
    </citation>
    <scope>NUCLEOTIDE SEQUENCE</scope>
</reference>
<name>A0A060Y1M0_ONCMY</name>
<evidence type="ECO:0000313" key="1">
    <source>
        <dbReference type="EMBL" id="CDQ83100.1"/>
    </source>
</evidence>
<dbReference type="Proteomes" id="UP000193380">
    <property type="component" value="Unassembled WGS sequence"/>
</dbReference>
<organism evidence="1 2">
    <name type="scientific">Oncorhynchus mykiss</name>
    <name type="common">Rainbow trout</name>
    <name type="synonym">Salmo gairdneri</name>
    <dbReference type="NCBI Taxonomy" id="8022"/>
    <lineage>
        <taxon>Eukaryota</taxon>
        <taxon>Metazoa</taxon>
        <taxon>Chordata</taxon>
        <taxon>Craniata</taxon>
        <taxon>Vertebrata</taxon>
        <taxon>Euteleostomi</taxon>
        <taxon>Actinopterygii</taxon>
        <taxon>Neopterygii</taxon>
        <taxon>Teleostei</taxon>
        <taxon>Protacanthopterygii</taxon>
        <taxon>Salmoniformes</taxon>
        <taxon>Salmonidae</taxon>
        <taxon>Salmoninae</taxon>
        <taxon>Oncorhynchus</taxon>
    </lineage>
</organism>
<evidence type="ECO:0000313" key="2">
    <source>
        <dbReference type="Proteomes" id="UP000193380"/>
    </source>
</evidence>
<dbReference type="EMBL" id="FR906109">
    <property type="protein sequence ID" value="CDQ83100.1"/>
    <property type="molecule type" value="Genomic_DNA"/>
</dbReference>
<protein>
    <submittedName>
        <fullName evidence="1">Uncharacterized protein</fullName>
    </submittedName>
</protein>
<reference evidence="1" key="1">
    <citation type="journal article" date="2014" name="Nat. Commun.">
        <title>The rainbow trout genome provides novel insights into evolution after whole-genome duplication in vertebrates.</title>
        <authorList>
            <person name="Berthelot C."/>
            <person name="Brunet F."/>
            <person name="Chalopin D."/>
            <person name="Juanchich A."/>
            <person name="Bernard M."/>
            <person name="Noel B."/>
            <person name="Bento P."/>
            <person name="Da Silva C."/>
            <person name="Labadie K."/>
            <person name="Alberti A."/>
            <person name="Aury J.M."/>
            <person name="Louis A."/>
            <person name="Dehais P."/>
            <person name="Bardou P."/>
            <person name="Montfort J."/>
            <person name="Klopp C."/>
            <person name="Cabau C."/>
            <person name="Gaspin C."/>
            <person name="Thorgaard G.H."/>
            <person name="Boussaha M."/>
            <person name="Quillet E."/>
            <person name="Guyomard R."/>
            <person name="Galiana D."/>
            <person name="Bobe J."/>
            <person name="Volff J.N."/>
            <person name="Genet C."/>
            <person name="Wincker P."/>
            <person name="Jaillon O."/>
            <person name="Roest Crollius H."/>
            <person name="Guiguen Y."/>
        </authorList>
    </citation>
    <scope>NUCLEOTIDE SEQUENCE [LARGE SCALE GENOMIC DNA]</scope>
</reference>
<dbReference type="STRING" id="8022.A0A060Y1M0"/>
<gene>
    <name evidence="1" type="ORF">GSONMT00011430001</name>
</gene>
<proteinExistence type="predicted"/>
<accession>A0A060Y1M0</accession>
<sequence length="111" mass="12608">MLEPLSGLLAKIQAIIVDLWGDKYHWVPQSVLYLSKEEGGQGLVHLASRAAAFRFQFIQRLFYGPKNVLWRWVAGLVLQQVGGLDLKKAVLLHLHCLLFGRWTTSVLQRPS</sequence>